<keyword evidence="4 8" id="KW-0808">Transferase</keyword>
<comment type="caution">
    <text evidence="9">The sequence shown here is derived from an EMBL/GenBank/DDBJ whole genome shotgun (WGS) entry which is preliminary data.</text>
</comment>
<dbReference type="InterPro" id="IPR029063">
    <property type="entry name" value="SAM-dependent_MTases_sf"/>
</dbReference>
<evidence type="ECO:0000256" key="2">
    <source>
        <dbReference type="ARBA" id="ARBA00011900"/>
    </source>
</evidence>
<evidence type="ECO:0000256" key="4">
    <source>
        <dbReference type="ARBA" id="ARBA00022679"/>
    </source>
</evidence>
<feature type="binding site" evidence="7">
    <location>
        <position position="14"/>
    </location>
    <ligand>
        <name>S-adenosyl-L-methionine</name>
        <dbReference type="ChEBI" id="CHEBI:59789"/>
    </ligand>
</feature>
<dbReference type="PIRSF" id="PIRSF000398">
    <property type="entry name" value="M_m6A_EcoRV"/>
    <property type="match status" value="1"/>
</dbReference>
<dbReference type="PRINTS" id="PR00505">
    <property type="entry name" value="D12N6MTFRASE"/>
</dbReference>
<dbReference type="GO" id="GO:0032259">
    <property type="term" value="P:methylation"/>
    <property type="evidence" value="ECO:0007669"/>
    <property type="project" value="UniProtKB-KW"/>
</dbReference>
<evidence type="ECO:0000256" key="8">
    <source>
        <dbReference type="RuleBase" id="RU361257"/>
    </source>
</evidence>
<dbReference type="Pfam" id="PF02086">
    <property type="entry name" value="MethyltransfD12"/>
    <property type="match status" value="1"/>
</dbReference>
<dbReference type="InterPro" id="IPR023095">
    <property type="entry name" value="Ade_MeTrfase_dom_2"/>
</dbReference>
<dbReference type="GO" id="GO:0009307">
    <property type="term" value="P:DNA restriction-modification system"/>
    <property type="evidence" value="ECO:0007669"/>
    <property type="project" value="InterPro"/>
</dbReference>
<feature type="binding site" evidence="7">
    <location>
        <position position="10"/>
    </location>
    <ligand>
        <name>S-adenosyl-L-methionine</name>
        <dbReference type="ChEBI" id="CHEBI:59789"/>
    </ligand>
</feature>
<feature type="binding site" evidence="7">
    <location>
        <position position="190"/>
    </location>
    <ligand>
        <name>S-adenosyl-L-methionine</name>
        <dbReference type="ChEBI" id="CHEBI:59789"/>
    </ligand>
</feature>
<comment type="similarity">
    <text evidence="1 8">Belongs to the N(4)/N(6)-methyltransferase family.</text>
</comment>
<sequence>MNKINPFIKWVGGKRQLLSEINVRKPEHFNNYFEPFVGGGAVFLALQNKNKTYINDISTELTDAYKTIKDDHLNLMKLLDKHQEAHKNNPKEYFYEMRSWDRDENWNQISQLEKTARLIYLNKTCFNGLYRVNKSGFFNTPWNGKLEINLYDRENIINLHNFLNKKVVINNGDFAEICKHAKKGDFIFFDPPYDLINATTFDSYTKNPFGVEGQKRLAELAHQLSERGCYVMLTNHNTPLINELYKDFKIDVVNVKRMINSKSDQRFGVETIIYNY</sequence>
<gene>
    <name evidence="9" type="primary">dam</name>
    <name evidence="9" type="ORF">ELUCI_v1c02250</name>
</gene>
<dbReference type="Gene3D" id="3.40.50.150">
    <property type="entry name" value="Vaccinia Virus protein VP39"/>
    <property type="match status" value="1"/>
</dbReference>
<dbReference type="RefSeq" id="WP_028126665.1">
    <property type="nucleotide sequence ID" value="NZ_PHNE01000001.1"/>
</dbReference>
<dbReference type="PANTHER" id="PTHR30481">
    <property type="entry name" value="DNA ADENINE METHYLASE"/>
    <property type="match status" value="1"/>
</dbReference>
<dbReference type="InterPro" id="IPR012327">
    <property type="entry name" value="MeTrfase_D12"/>
</dbReference>
<dbReference type="GO" id="GO:0004519">
    <property type="term" value="F:endonuclease activity"/>
    <property type="evidence" value="ECO:0007669"/>
    <property type="project" value="UniProtKB-KW"/>
</dbReference>
<dbReference type="AlphaFoldDB" id="A0A2S5RF44"/>
<keyword evidence="9" id="KW-0255">Endonuclease</keyword>
<evidence type="ECO:0000256" key="7">
    <source>
        <dbReference type="PIRSR" id="PIRSR000398-1"/>
    </source>
</evidence>
<organism evidence="9 10">
    <name type="scientific">Williamsoniiplasma lucivorax</name>
    <dbReference type="NCBI Taxonomy" id="209274"/>
    <lineage>
        <taxon>Bacteria</taxon>
        <taxon>Bacillati</taxon>
        <taxon>Mycoplasmatota</taxon>
        <taxon>Mollicutes</taxon>
        <taxon>Entomoplasmatales</taxon>
        <taxon>Williamsoniiplasma</taxon>
    </lineage>
</organism>
<keyword evidence="3 8" id="KW-0489">Methyltransferase</keyword>
<dbReference type="EMBL" id="PHNE01000001">
    <property type="protein sequence ID" value="PPE05934.1"/>
    <property type="molecule type" value="Genomic_DNA"/>
</dbReference>
<protein>
    <recommendedName>
        <fullName evidence="2 8">Site-specific DNA-methyltransferase (adenine-specific)</fullName>
        <ecNumber evidence="2 8">2.1.1.72</ecNumber>
    </recommendedName>
</protein>
<reference evidence="9 10" key="1">
    <citation type="submission" date="2017-11" db="EMBL/GenBank/DDBJ databases">
        <title>Genome sequence of Entomoplasma lucivorax PIPN-2 (ATCC 49196).</title>
        <authorList>
            <person name="Lo W.-S."/>
            <person name="Gasparich G.E."/>
            <person name="Kuo C.-H."/>
        </authorList>
    </citation>
    <scope>NUCLEOTIDE SEQUENCE [LARGE SCALE GENOMIC DNA]</scope>
    <source>
        <strain evidence="9 10">PIPN-2</strain>
    </source>
</reference>
<dbReference type="PROSITE" id="PS00092">
    <property type="entry name" value="N6_MTASE"/>
    <property type="match status" value="1"/>
</dbReference>
<keyword evidence="5 8" id="KW-0949">S-adenosyl-L-methionine</keyword>
<dbReference type="SUPFAM" id="SSF53335">
    <property type="entry name" value="S-adenosyl-L-methionine-dependent methyltransferases"/>
    <property type="match status" value="1"/>
</dbReference>
<feature type="binding site" evidence="7">
    <location>
        <position position="56"/>
    </location>
    <ligand>
        <name>S-adenosyl-L-methionine</name>
        <dbReference type="ChEBI" id="CHEBI:59789"/>
    </ligand>
</feature>
<evidence type="ECO:0000256" key="5">
    <source>
        <dbReference type="ARBA" id="ARBA00022691"/>
    </source>
</evidence>
<keyword evidence="9" id="KW-0378">Hydrolase</keyword>
<dbReference type="NCBIfam" id="TIGR00571">
    <property type="entry name" value="dam"/>
    <property type="match status" value="1"/>
</dbReference>
<proteinExistence type="inferred from homology"/>
<keyword evidence="9" id="KW-0540">Nuclease</keyword>
<dbReference type="GO" id="GO:0009007">
    <property type="term" value="F:site-specific DNA-methyltransferase (adenine-specific) activity"/>
    <property type="evidence" value="ECO:0007669"/>
    <property type="project" value="UniProtKB-UniRule"/>
</dbReference>
<keyword evidence="10" id="KW-1185">Reference proteome</keyword>
<evidence type="ECO:0000256" key="6">
    <source>
        <dbReference type="ARBA" id="ARBA00047942"/>
    </source>
</evidence>
<dbReference type="Gene3D" id="1.10.1020.10">
    <property type="entry name" value="Adenine-specific Methyltransferase, Domain 2"/>
    <property type="match status" value="1"/>
</dbReference>
<dbReference type="EC" id="2.1.1.72" evidence="2 8"/>
<accession>A0A2S5RF44</accession>
<dbReference type="GO" id="GO:0043565">
    <property type="term" value="F:sequence-specific DNA binding"/>
    <property type="evidence" value="ECO:0007669"/>
    <property type="project" value="TreeGrafter"/>
</dbReference>
<evidence type="ECO:0000313" key="10">
    <source>
        <dbReference type="Proteomes" id="UP000237865"/>
    </source>
</evidence>
<dbReference type="GO" id="GO:1904047">
    <property type="term" value="F:S-adenosyl-L-methionine binding"/>
    <property type="evidence" value="ECO:0007669"/>
    <property type="project" value="TreeGrafter"/>
</dbReference>
<evidence type="ECO:0000256" key="3">
    <source>
        <dbReference type="ARBA" id="ARBA00022603"/>
    </source>
</evidence>
<evidence type="ECO:0000313" key="9">
    <source>
        <dbReference type="EMBL" id="PPE05934.1"/>
    </source>
</evidence>
<dbReference type="Proteomes" id="UP000237865">
    <property type="component" value="Unassembled WGS sequence"/>
</dbReference>
<dbReference type="PANTHER" id="PTHR30481:SF3">
    <property type="entry name" value="DNA ADENINE METHYLASE"/>
    <property type="match status" value="1"/>
</dbReference>
<comment type="catalytic activity">
    <reaction evidence="6 8">
        <text>a 2'-deoxyadenosine in DNA + S-adenosyl-L-methionine = an N(6)-methyl-2'-deoxyadenosine in DNA + S-adenosyl-L-homocysteine + H(+)</text>
        <dbReference type="Rhea" id="RHEA:15197"/>
        <dbReference type="Rhea" id="RHEA-COMP:12418"/>
        <dbReference type="Rhea" id="RHEA-COMP:12419"/>
        <dbReference type="ChEBI" id="CHEBI:15378"/>
        <dbReference type="ChEBI" id="CHEBI:57856"/>
        <dbReference type="ChEBI" id="CHEBI:59789"/>
        <dbReference type="ChEBI" id="CHEBI:90615"/>
        <dbReference type="ChEBI" id="CHEBI:90616"/>
        <dbReference type="EC" id="2.1.1.72"/>
    </reaction>
</comment>
<dbReference type="InterPro" id="IPR012263">
    <property type="entry name" value="M_m6A_EcoRV"/>
</dbReference>
<dbReference type="InterPro" id="IPR002052">
    <property type="entry name" value="DNA_methylase_N6_adenine_CS"/>
</dbReference>
<dbReference type="GO" id="GO:0006298">
    <property type="term" value="P:mismatch repair"/>
    <property type="evidence" value="ECO:0007669"/>
    <property type="project" value="TreeGrafter"/>
</dbReference>
<evidence type="ECO:0000256" key="1">
    <source>
        <dbReference type="ARBA" id="ARBA00006594"/>
    </source>
</evidence>
<name>A0A2S5RF44_9MOLU</name>